<proteinExistence type="predicted"/>
<accession>A0A9D7SA58</accession>
<comment type="caution">
    <text evidence="1">The sequence shown here is derived from an EMBL/GenBank/DDBJ whole genome shotgun (WGS) entry which is preliminary data.</text>
</comment>
<reference evidence="1 2" key="1">
    <citation type="submission" date="2020-10" db="EMBL/GenBank/DDBJ databases">
        <title>Connecting structure to function with the recovery of over 1000 high-quality activated sludge metagenome-assembled genomes encoding full-length rRNA genes using long-read sequencing.</title>
        <authorList>
            <person name="Singleton C.M."/>
            <person name="Petriglieri F."/>
            <person name="Kristensen J.M."/>
            <person name="Kirkegaard R.H."/>
            <person name="Michaelsen T.Y."/>
            <person name="Andersen M.H."/>
            <person name="Karst S.M."/>
            <person name="Dueholm M.S."/>
            <person name="Nielsen P.H."/>
            <person name="Albertsen M."/>
        </authorList>
    </citation>
    <scope>NUCLEOTIDE SEQUENCE [LARGE SCALE GENOMIC DNA]</scope>
    <source>
        <strain evidence="1">Ribe_18-Q3-R11-54_BAT3C.373</strain>
    </source>
</reference>
<name>A0A9D7SA58_9BACT</name>
<dbReference type="AlphaFoldDB" id="A0A9D7SA58"/>
<evidence type="ECO:0000313" key="1">
    <source>
        <dbReference type="EMBL" id="MBK9718832.1"/>
    </source>
</evidence>
<sequence length="272" mass="31373">MQNIERIITFIYSNDDGSSIIKNTPKIVIERFFPFYNQIPSIIDKIRLLKTKINEIKIEEFDKFSFIAPLIKHCEGGILEGVKAVYKKNEEGNFNSAPFEQPFKLELDFKLDNGDKILVQSKLINGELITLSYFKLIIIDKNKTTFTYDLFKDFINVVKEVIRTDELSAGTSLVDKITFYLRDKMNESILLFSSGSTYSESYGSKNKFANVLNLLWSRAINNILIYINYDRFNNSLSLLTDCLNFISPDMKISTKEAATKIIHNKSDVEFID</sequence>
<protein>
    <submittedName>
        <fullName evidence="1">Uncharacterized protein</fullName>
    </submittedName>
</protein>
<dbReference type="EMBL" id="JADKFW010000013">
    <property type="protein sequence ID" value="MBK9718832.1"/>
    <property type="molecule type" value="Genomic_DNA"/>
</dbReference>
<dbReference type="Proteomes" id="UP000808349">
    <property type="component" value="Unassembled WGS sequence"/>
</dbReference>
<gene>
    <name evidence="1" type="ORF">IPO85_15210</name>
</gene>
<evidence type="ECO:0000313" key="2">
    <source>
        <dbReference type="Proteomes" id="UP000808349"/>
    </source>
</evidence>
<organism evidence="1 2">
    <name type="scientific">Candidatus Defluviibacterium haderslevense</name>
    <dbReference type="NCBI Taxonomy" id="2981993"/>
    <lineage>
        <taxon>Bacteria</taxon>
        <taxon>Pseudomonadati</taxon>
        <taxon>Bacteroidota</taxon>
        <taxon>Saprospiria</taxon>
        <taxon>Saprospirales</taxon>
        <taxon>Saprospiraceae</taxon>
        <taxon>Candidatus Defluviibacterium</taxon>
    </lineage>
</organism>